<name>A0ABV7EA72_9SPHN</name>
<organism evidence="2 3">
    <name type="scientific">Alteraurantiacibacter palmitatis</name>
    <dbReference type="NCBI Taxonomy" id="2054628"/>
    <lineage>
        <taxon>Bacteria</taxon>
        <taxon>Pseudomonadati</taxon>
        <taxon>Pseudomonadota</taxon>
        <taxon>Alphaproteobacteria</taxon>
        <taxon>Sphingomonadales</taxon>
        <taxon>Erythrobacteraceae</taxon>
        <taxon>Alteraurantiacibacter</taxon>
    </lineage>
</organism>
<sequence>MEWLSDPRLSALIPILQVHGWGMLAGLGIVLGVAGWRNLRRAWFDWLWSRRLQRLPLPSEEERRDHMWRRGKFDPAADDPAPNLWAKLQGWLSHALLVIASYLSAAVLVSLTSLSFGMALGIVLGLYLAAVWLWPRINPEPDRDTPFSGLDTRESPALVLPMEGLAMAAAIAVVIGALAVFNWALW</sequence>
<keyword evidence="1" id="KW-0472">Membrane</keyword>
<keyword evidence="1" id="KW-1133">Transmembrane helix</keyword>
<protein>
    <submittedName>
        <fullName evidence="2">Uncharacterized protein</fullName>
    </submittedName>
</protein>
<evidence type="ECO:0000313" key="3">
    <source>
        <dbReference type="Proteomes" id="UP001595456"/>
    </source>
</evidence>
<evidence type="ECO:0000256" key="1">
    <source>
        <dbReference type="SAM" id="Phobius"/>
    </source>
</evidence>
<proteinExistence type="predicted"/>
<dbReference type="Proteomes" id="UP001595456">
    <property type="component" value="Unassembled WGS sequence"/>
</dbReference>
<feature type="transmembrane region" description="Helical" evidence="1">
    <location>
        <begin position="116"/>
        <end position="134"/>
    </location>
</feature>
<dbReference type="RefSeq" id="WP_336927603.1">
    <property type="nucleotide sequence ID" value="NZ_JBANRO010000017.1"/>
</dbReference>
<feature type="transmembrane region" description="Helical" evidence="1">
    <location>
        <begin position="165"/>
        <end position="185"/>
    </location>
</feature>
<feature type="transmembrane region" description="Helical" evidence="1">
    <location>
        <begin position="12"/>
        <end position="36"/>
    </location>
</feature>
<dbReference type="EMBL" id="JBHRST010000021">
    <property type="protein sequence ID" value="MFC3098830.1"/>
    <property type="molecule type" value="Genomic_DNA"/>
</dbReference>
<reference evidence="3" key="1">
    <citation type="journal article" date="2019" name="Int. J. Syst. Evol. Microbiol.">
        <title>The Global Catalogue of Microorganisms (GCM) 10K type strain sequencing project: providing services to taxonomists for standard genome sequencing and annotation.</title>
        <authorList>
            <consortium name="The Broad Institute Genomics Platform"/>
            <consortium name="The Broad Institute Genome Sequencing Center for Infectious Disease"/>
            <person name="Wu L."/>
            <person name="Ma J."/>
        </authorList>
    </citation>
    <scope>NUCLEOTIDE SEQUENCE [LARGE SCALE GENOMIC DNA]</scope>
    <source>
        <strain evidence="3">KCTC 52607</strain>
    </source>
</reference>
<keyword evidence="3" id="KW-1185">Reference proteome</keyword>
<comment type="caution">
    <text evidence="2">The sequence shown here is derived from an EMBL/GenBank/DDBJ whole genome shotgun (WGS) entry which is preliminary data.</text>
</comment>
<keyword evidence="1" id="KW-0812">Transmembrane</keyword>
<accession>A0ABV7EA72</accession>
<evidence type="ECO:0000313" key="2">
    <source>
        <dbReference type="EMBL" id="MFC3098830.1"/>
    </source>
</evidence>
<gene>
    <name evidence="2" type="ORF">ACFODU_13620</name>
</gene>